<accession>A0A4D9DGY9</accession>
<organism evidence="2 3">
    <name type="scientific">Platysternon megacephalum</name>
    <name type="common">big-headed turtle</name>
    <dbReference type="NCBI Taxonomy" id="55544"/>
    <lineage>
        <taxon>Eukaryota</taxon>
        <taxon>Metazoa</taxon>
        <taxon>Chordata</taxon>
        <taxon>Craniata</taxon>
        <taxon>Vertebrata</taxon>
        <taxon>Euteleostomi</taxon>
        <taxon>Archelosauria</taxon>
        <taxon>Testudinata</taxon>
        <taxon>Testudines</taxon>
        <taxon>Cryptodira</taxon>
        <taxon>Durocryptodira</taxon>
        <taxon>Testudinoidea</taxon>
        <taxon>Platysternidae</taxon>
        <taxon>Platysternon</taxon>
    </lineage>
</organism>
<comment type="caution">
    <text evidence="2">The sequence shown here is derived from an EMBL/GenBank/DDBJ whole genome shotgun (WGS) entry which is preliminary data.</text>
</comment>
<feature type="region of interest" description="Disordered" evidence="1">
    <location>
        <begin position="1"/>
        <end position="21"/>
    </location>
</feature>
<reference evidence="2 3" key="2">
    <citation type="submission" date="2019-04" db="EMBL/GenBank/DDBJ databases">
        <title>The genome sequence of big-headed turtle.</title>
        <authorList>
            <person name="Gong S."/>
        </authorList>
    </citation>
    <scope>NUCLEOTIDE SEQUENCE [LARGE SCALE GENOMIC DNA]</scope>
    <source>
        <strain evidence="2">DO16091913</strain>
        <tissue evidence="2">Muscle</tissue>
    </source>
</reference>
<dbReference type="STRING" id="55544.A0A4D9DGY9"/>
<evidence type="ECO:0000313" key="3">
    <source>
        <dbReference type="Proteomes" id="UP000297703"/>
    </source>
</evidence>
<dbReference type="PANTHER" id="PTHR33487">
    <property type="entry name" value="CILIA- AND FLAGELLA-ASSOCIATED PROTEIN 54"/>
    <property type="match status" value="1"/>
</dbReference>
<dbReference type="Pfam" id="PF14858">
    <property type="entry name" value="CFAP54_N"/>
    <property type="match status" value="1"/>
</dbReference>
<reference evidence="2 3" key="1">
    <citation type="submission" date="2019-04" db="EMBL/GenBank/DDBJ databases">
        <title>Draft genome of the big-headed turtle Platysternon megacephalum.</title>
        <authorList>
            <person name="Gong S."/>
        </authorList>
    </citation>
    <scope>NUCLEOTIDE SEQUENCE [LARGE SCALE GENOMIC DNA]</scope>
    <source>
        <strain evidence="2">DO16091913</strain>
        <tissue evidence="2">Muscle</tissue>
    </source>
</reference>
<proteinExistence type="predicted"/>
<dbReference type="PANTHER" id="PTHR33487:SF1">
    <property type="entry name" value="CILIA- AND FLAGELLA-ASSOCIATED PROTEIN 54"/>
    <property type="match status" value="1"/>
</dbReference>
<sequence length="545" mass="61736">MMAEAGSQPPPPCPGLQPPPATFFGALEPGNPVIDSFESELRDFLGFMRRLRSVGAAELRGQELHRRGANTLFNIWIKYKPRLPDWYYNEKLLKVGDLLIQIKEYKLALLQCYGRYLQQFSSINLDEVIADVNQFKSMFFPNGFGDKSAALTFHALQGRNICIYQMVCISDRNLQNQESLQMCFNILSFLRLIMQVALPQEHLCWLIYNGTIYIYTICRRLMSIGQSAKVLEYLLWASICMESSVPLLAVHYLTWRTTLYTAVCYCYYDCQASVHGEVFARRGLSKIDELKQLESMSSSPQNSETKKVFREATIKMAVMVFKRAVYESRRKPKGFFRPKLRVNLKEAQNLPWPRTVTERLLTEMFDGTAAHFLAILEALSDSNRRVLRPAPPVPDETEIRDVVSELFFAGMDILAGGGSFASTQGSYCTESSGVINASSTLLQLILTGKNGVSGEAAMKFIKLAFSYEEWDVFDSTIGLIANFLQNQDDPIWKKAEMELRLIIAMQPLVATRRSKHGLSVQENIFKEATISRSSGRRTIALQGVL</sequence>
<dbReference type="InterPro" id="IPR027912">
    <property type="entry name" value="CFAP54"/>
</dbReference>
<feature type="compositionally biased region" description="Pro residues" evidence="1">
    <location>
        <begin position="8"/>
        <end position="21"/>
    </location>
</feature>
<dbReference type="EMBL" id="QXTE01000620">
    <property type="protein sequence ID" value="TFJ96636.1"/>
    <property type="molecule type" value="Genomic_DNA"/>
</dbReference>
<evidence type="ECO:0000256" key="1">
    <source>
        <dbReference type="SAM" id="MobiDB-lite"/>
    </source>
</evidence>
<dbReference type="OrthoDB" id="2104158at2759"/>
<name>A0A4D9DGY9_9SAUR</name>
<dbReference type="AlphaFoldDB" id="A0A4D9DGY9"/>
<gene>
    <name evidence="2" type="ORF">DR999_PMT21566</name>
</gene>
<protein>
    <submittedName>
        <fullName evidence="2">Perforin-1-like</fullName>
    </submittedName>
</protein>
<keyword evidence="3" id="KW-1185">Reference proteome</keyword>
<dbReference type="GO" id="GO:0060271">
    <property type="term" value="P:cilium assembly"/>
    <property type="evidence" value="ECO:0007669"/>
    <property type="project" value="TreeGrafter"/>
</dbReference>
<dbReference type="Proteomes" id="UP000297703">
    <property type="component" value="Unassembled WGS sequence"/>
</dbReference>
<evidence type="ECO:0000313" key="2">
    <source>
        <dbReference type="EMBL" id="TFJ96636.1"/>
    </source>
</evidence>